<gene>
    <name evidence="1" type="ORF">BHC47_07970</name>
</gene>
<comment type="caution">
    <text evidence="1">The sequence shown here is derived from an EMBL/GenBank/DDBJ whole genome shotgun (WGS) entry which is preliminary data.</text>
</comment>
<organism evidence="1 2">
    <name type="scientific">Snodgrassella alvi</name>
    <dbReference type="NCBI Taxonomy" id="1196083"/>
    <lineage>
        <taxon>Bacteria</taxon>
        <taxon>Pseudomonadati</taxon>
        <taxon>Pseudomonadota</taxon>
        <taxon>Betaproteobacteria</taxon>
        <taxon>Neisseriales</taxon>
        <taxon>Neisseriaceae</taxon>
        <taxon>Snodgrassella</taxon>
    </lineage>
</organism>
<dbReference type="EMBL" id="MEIV01000075">
    <property type="protein sequence ID" value="PIT60675.1"/>
    <property type="molecule type" value="Genomic_DNA"/>
</dbReference>
<evidence type="ECO:0008006" key="3">
    <source>
        <dbReference type="Google" id="ProtNLM"/>
    </source>
</evidence>
<name>A0A2N9Y1R5_9NEIS</name>
<protein>
    <recommendedName>
        <fullName evidence="3">DKNYY family protein</fullName>
    </recommendedName>
</protein>
<dbReference type="Proteomes" id="UP000231094">
    <property type="component" value="Unassembled WGS sequence"/>
</dbReference>
<dbReference type="AlphaFoldDB" id="A0A2N9Y1R5"/>
<evidence type="ECO:0000313" key="1">
    <source>
        <dbReference type="EMBL" id="PIT60675.1"/>
    </source>
</evidence>
<accession>A0A2N9Y1R5</accession>
<evidence type="ECO:0000313" key="2">
    <source>
        <dbReference type="Proteomes" id="UP000231094"/>
    </source>
</evidence>
<reference evidence="1 2" key="1">
    <citation type="journal article" date="2017" name="MBio">
        <title>Type VI secretion-mediated competition in the bee gut microbiome.</title>
        <authorList>
            <person name="Steele M.I."/>
            <person name="Kwong W.K."/>
            <person name="Powell J.E."/>
            <person name="Whiteley M."/>
            <person name="Moran N.A."/>
        </authorList>
    </citation>
    <scope>NUCLEOTIDE SEQUENCE [LARGE SCALE GENOMIC DNA]</scope>
    <source>
        <strain evidence="1 2">PEB0171</strain>
    </source>
</reference>
<sequence>MVEEDGIYLQETVKDHNKVSYVSQSKVRLKDITDKGMRVISDDDENILILSNANYYFIPKSLNYAEENKFTPLFSENEVSKAVANHFFLISDNWYYVSYYAPRGETYKQKIPMLKGNMEIIVNFDDYKYLLKHDNYVYIYDKNDNKLEKISHQGNWEIITNLGSEALLKDDNAVYVFDNRRDKFEKIPHLTPSQTHLFQSHYFLDRNNRYYLYDDDTFYLINLAERFKYTDITNEFNLQGKYDGFTKAEMHTNESGDSMDTKDGLIWLNIDDSFTPVKATYLNAYKDLYVYHNKVYADNGDLYDFIHHETAPPDPCYGDSLYKDKSIDLSNVKNPRELHRPLFSVFFDNQQQYSLKEDPLRLEKIAPYDYSRLTTTDYIKIKEKQIFIDERQLDTDQFQNAPIFLGSIVNIVRGCDGYRSRAEIDYYYFFTDGKKVYAYINPGENQKPKVLDNISPRNLKVNDYDTLQKLLNILVPPPKEND</sequence>
<proteinExistence type="predicted"/>